<dbReference type="InterPro" id="IPR050818">
    <property type="entry name" value="KCNH_animal-type"/>
</dbReference>
<reference evidence="2 3" key="1">
    <citation type="submission" date="2015-03" db="EMBL/GenBank/DDBJ databases">
        <authorList>
            <person name="Hassan Y."/>
            <person name="Lepp D."/>
            <person name="Li X.-Z."/>
            <person name="Zhou T."/>
        </authorList>
    </citation>
    <scope>NUCLEOTIDE SEQUENCE [LARGE SCALE GENOMIC DNA]</scope>
    <source>
        <strain evidence="2 3">IPL18</strain>
    </source>
</reference>
<name>A0A0F5FMX4_9HYPH</name>
<comment type="caution">
    <text evidence="2">The sequence shown here is derived from an EMBL/GenBank/DDBJ whole genome shotgun (WGS) entry which is preliminary data.</text>
</comment>
<dbReference type="GO" id="GO:0005886">
    <property type="term" value="C:plasma membrane"/>
    <property type="evidence" value="ECO:0007669"/>
    <property type="project" value="TreeGrafter"/>
</dbReference>
<evidence type="ECO:0000313" key="2">
    <source>
        <dbReference type="EMBL" id="KKB10163.1"/>
    </source>
</evidence>
<dbReference type="PROSITE" id="PS50042">
    <property type="entry name" value="CNMP_BINDING_3"/>
    <property type="match status" value="1"/>
</dbReference>
<dbReference type="EMBL" id="JZEY01000054">
    <property type="protein sequence ID" value="KKB10163.1"/>
    <property type="molecule type" value="Genomic_DNA"/>
</dbReference>
<dbReference type="GO" id="GO:0042391">
    <property type="term" value="P:regulation of membrane potential"/>
    <property type="evidence" value="ECO:0007669"/>
    <property type="project" value="TreeGrafter"/>
</dbReference>
<gene>
    <name evidence="2" type="ORF">VE26_00580</name>
</gene>
<dbReference type="GO" id="GO:0005249">
    <property type="term" value="F:voltage-gated potassium channel activity"/>
    <property type="evidence" value="ECO:0007669"/>
    <property type="project" value="TreeGrafter"/>
</dbReference>
<evidence type="ECO:0000313" key="3">
    <source>
        <dbReference type="Proteomes" id="UP000033649"/>
    </source>
</evidence>
<dbReference type="PATRIC" id="fig|429727.3.peg.132"/>
<evidence type="ECO:0000259" key="1">
    <source>
        <dbReference type="PROSITE" id="PS50042"/>
    </source>
</evidence>
<dbReference type="InterPro" id="IPR014710">
    <property type="entry name" value="RmlC-like_jellyroll"/>
</dbReference>
<sequence>MILKSVDLFAGIEDVYLAEFAPVVEELFLDPGQALIAAGSMGTTLYIVVNGSLGVERKGVEIARLGRFDVAGELAAFDPQPRSADVVAREASHILALSQAHLETLIASHMDIATSIIQTLSRRLRKALGG</sequence>
<accession>A0A0F5FMX4</accession>
<dbReference type="Pfam" id="PF00027">
    <property type="entry name" value="cNMP_binding"/>
    <property type="match status" value="1"/>
</dbReference>
<dbReference type="PANTHER" id="PTHR10217">
    <property type="entry name" value="VOLTAGE AND LIGAND GATED POTASSIUM CHANNEL"/>
    <property type="match status" value="1"/>
</dbReference>
<protein>
    <recommendedName>
        <fullName evidence="1">Cyclic nucleotide-binding domain-containing protein</fullName>
    </recommendedName>
</protein>
<dbReference type="Gene3D" id="2.60.120.10">
    <property type="entry name" value="Jelly Rolls"/>
    <property type="match status" value="1"/>
</dbReference>
<dbReference type="STRING" id="429727.VE26_00580"/>
<dbReference type="Proteomes" id="UP000033649">
    <property type="component" value="Unassembled WGS sequence"/>
</dbReference>
<keyword evidence="3" id="KW-1185">Reference proteome</keyword>
<feature type="domain" description="Cyclic nucleotide-binding" evidence="1">
    <location>
        <begin position="8"/>
        <end position="123"/>
    </location>
</feature>
<dbReference type="SMART" id="SM00100">
    <property type="entry name" value="cNMP"/>
    <property type="match status" value="1"/>
</dbReference>
<proteinExistence type="predicted"/>
<dbReference type="InterPro" id="IPR000595">
    <property type="entry name" value="cNMP-bd_dom"/>
</dbReference>
<organism evidence="2 3">
    <name type="scientific">Devosia chinhatensis</name>
    <dbReference type="NCBI Taxonomy" id="429727"/>
    <lineage>
        <taxon>Bacteria</taxon>
        <taxon>Pseudomonadati</taxon>
        <taxon>Pseudomonadota</taxon>
        <taxon>Alphaproteobacteria</taxon>
        <taxon>Hyphomicrobiales</taxon>
        <taxon>Devosiaceae</taxon>
        <taxon>Devosia</taxon>
    </lineage>
</organism>
<dbReference type="SUPFAM" id="SSF51206">
    <property type="entry name" value="cAMP-binding domain-like"/>
    <property type="match status" value="1"/>
</dbReference>
<dbReference type="InterPro" id="IPR018490">
    <property type="entry name" value="cNMP-bd_dom_sf"/>
</dbReference>
<dbReference type="AlphaFoldDB" id="A0A0F5FMX4"/>
<dbReference type="PANTHER" id="PTHR10217:SF435">
    <property type="entry name" value="POTASSIUM VOLTAGE-GATED CHANNEL PROTEIN EAG"/>
    <property type="match status" value="1"/>
</dbReference>
<dbReference type="CDD" id="cd00038">
    <property type="entry name" value="CAP_ED"/>
    <property type="match status" value="1"/>
</dbReference>